<reference evidence="2" key="1">
    <citation type="journal article" date="2019" name="Int. J. Syst. Evol. Microbiol.">
        <title>The Global Catalogue of Microorganisms (GCM) 10K type strain sequencing project: providing services to taxonomists for standard genome sequencing and annotation.</title>
        <authorList>
            <consortium name="The Broad Institute Genomics Platform"/>
            <consortium name="The Broad Institute Genome Sequencing Center for Infectious Disease"/>
            <person name="Wu L."/>
            <person name="Ma J."/>
        </authorList>
    </citation>
    <scope>NUCLEOTIDE SEQUENCE [LARGE SCALE GENOMIC DNA]</scope>
    <source>
        <strain evidence="2">CGMCC 4.7304</strain>
    </source>
</reference>
<accession>A0ABW0Z3B3</accession>
<proteinExistence type="predicted"/>
<dbReference type="EMBL" id="JBHSPB010000011">
    <property type="protein sequence ID" value="MFC5722243.1"/>
    <property type="molecule type" value="Genomic_DNA"/>
</dbReference>
<evidence type="ECO:0000313" key="1">
    <source>
        <dbReference type="EMBL" id="MFC5722243.1"/>
    </source>
</evidence>
<sequence>MVGDLKSIAGMHRNRGAARVEKRGRRLVVELTREQYEALEKRGGGAEVRLVLNVGGETVGTFPVRLPD</sequence>
<organism evidence="1 2">
    <name type="scientific">Streptomyces gamaensis</name>
    <dbReference type="NCBI Taxonomy" id="1763542"/>
    <lineage>
        <taxon>Bacteria</taxon>
        <taxon>Bacillati</taxon>
        <taxon>Actinomycetota</taxon>
        <taxon>Actinomycetes</taxon>
        <taxon>Kitasatosporales</taxon>
        <taxon>Streptomycetaceae</taxon>
        <taxon>Streptomyces</taxon>
    </lineage>
</organism>
<dbReference type="Proteomes" id="UP001596083">
    <property type="component" value="Unassembled WGS sequence"/>
</dbReference>
<protein>
    <submittedName>
        <fullName evidence="1">Uncharacterized protein</fullName>
    </submittedName>
</protein>
<dbReference type="RefSeq" id="WP_390317628.1">
    <property type="nucleotide sequence ID" value="NZ_JBHSPB010000011.1"/>
</dbReference>
<evidence type="ECO:0000313" key="2">
    <source>
        <dbReference type="Proteomes" id="UP001596083"/>
    </source>
</evidence>
<name>A0ABW0Z3B3_9ACTN</name>
<keyword evidence="2" id="KW-1185">Reference proteome</keyword>
<gene>
    <name evidence="1" type="ORF">ACFP1Z_18935</name>
</gene>
<comment type="caution">
    <text evidence="1">The sequence shown here is derived from an EMBL/GenBank/DDBJ whole genome shotgun (WGS) entry which is preliminary data.</text>
</comment>